<protein>
    <submittedName>
        <fullName evidence="2">Macrophage mannose receptor 1-like</fullName>
    </submittedName>
</protein>
<organism evidence="2 3">
    <name type="scientific">Oopsacas minuta</name>
    <dbReference type="NCBI Taxonomy" id="111878"/>
    <lineage>
        <taxon>Eukaryota</taxon>
        <taxon>Metazoa</taxon>
        <taxon>Porifera</taxon>
        <taxon>Hexactinellida</taxon>
        <taxon>Hexasterophora</taxon>
        <taxon>Lyssacinosida</taxon>
        <taxon>Leucopsacidae</taxon>
        <taxon>Oopsacas</taxon>
    </lineage>
</organism>
<dbReference type="EMBL" id="JAKMXF010000099">
    <property type="protein sequence ID" value="KAI6658181.1"/>
    <property type="molecule type" value="Genomic_DNA"/>
</dbReference>
<evidence type="ECO:0000313" key="3">
    <source>
        <dbReference type="Proteomes" id="UP001165289"/>
    </source>
</evidence>
<dbReference type="Proteomes" id="UP001165289">
    <property type="component" value="Unassembled WGS sequence"/>
</dbReference>
<dbReference type="PROSITE" id="PS50041">
    <property type="entry name" value="C_TYPE_LECTIN_2"/>
    <property type="match status" value="1"/>
</dbReference>
<comment type="caution">
    <text evidence="2">The sequence shown here is derived from an EMBL/GenBank/DDBJ whole genome shotgun (WGS) entry which is preliminary data.</text>
</comment>
<proteinExistence type="predicted"/>
<dbReference type="AlphaFoldDB" id="A0AAV7KCX9"/>
<dbReference type="InterPro" id="IPR016187">
    <property type="entry name" value="CTDL_fold"/>
</dbReference>
<dbReference type="Gene3D" id="3.10.100.10">
    <property type="entry name" value="Mannose-Binding Protein A, subunit A"/>
    <property type="match status" value="1"/>
</dbReference>
<feature type="domain" description="C-type lectin" evidence="1">
    <location>
        <begin position="1"/>
        <end position="52"/>
    </location>
</feature>
<evidence type="ECO:0000313" key="2">
    <source>
        <dbReference type="EMBL" id="KAI6658181.1"/>
    </source>
</evidence>
<dbReference type="InterPro" id="IPR016186">
    <property type="entry name" value="C-type_lectin-like/link_sf"/>
</dbReference>
<dbReference type="Pfam" id="PF00059">
    <property type="entry name" value="Lectin_C"/>
    <property type="match status" value="1"/>
</dbReference>
<dbReference type="CDD" id="cd00037">
    <property type="entry name" value="CLECT"/>
    <property type="match status" value="1"/>
</dbReference>
<keyword evidence="2" id="KW-0675">Receptor</keyword>
<sequence length="225" mass="25042">MNDRSEEGTYTWIDGSIYSHTNWTVVEPSVSDEDCVEIIRAGEGSWGTVSCEMIRNTFICRRPSNSTLTTVGIFGELTNEGLDFQILNGNTFLHESTTLVCGGLSDEIIWRFAENAEFTNSEELIATHSNTESGLSWLAINISKQGYYQCRLTAAFSHTIGLYDLSLATVPQIIVRYGDMIVEHISGVFPAINYLEIPIGVKDVSITSNIEGNGYIQMETIRYLL</sequence>
<gene>
    <name evidence="2" type="ORF">LOD99_15451</name>
</gene>
<evidence type="ECO:0000259" key="1">
    <source>
        <dbReference type="PROSITE" id="PS50041"/>
    </source>
</evidence>
<name>A0AAV7KCX9_9METZ</name>
<dbReference type="SUPFAM" id="SSF56436">
    <property type="entry name" value="C-type lectin-like"/>
    <property type="match status" value="1"/>
</dbReference>
<dbReference type="PANTHER" id="PTHR22803">
    <property type="entry name" value="MANNOSE, PHOSPHOLIPASE, LECTIN RECEPTOR RELATED"/>
    <property type="match status" value="1"/>
</dbReference>
<reference evidence="2 3" key="1">
    <citation type="journal article" date="2023" name="BMC Biol.">
        <title>The compact genome of the sponge Oopsacas minuta (Hexactinellida) is lacking key metazoan core genes.</title>
        <authorList>
            <person name="Santini S."/>
            <person name="Schenkelaars Q."/>
            <person name="Jourda C."/>
            <person name="Duchesne M."/>
            <person name="Belahbib H."/>
            <person name="Rocher C."/>
            <person name="Selva M."/>
            <person name="Riesgo A."/>
            <person name="Vervoort M."/>
            <person name="Leys S.P."/>
            <person name="Kodjabachian L."/>
            <person name="Le Bivic A."/>
            <person name="Borchiellini C."/>
            <person name="Claverie J.M."/>
            <person name="Renard E."/>
        </authorList>
    </citation>
    <scope>NUCLEOTIDE SEQUENCE [LARGE SCALE GENOMIC DNA]</scope>
    <source>
        <strain evidence="2">SPO-2</strain>
    </source>
</reference>
<keyword evidence="3" id="KW-1185">Reference proteome</keyword>
<accession>A0AAV7KCX9</accession>
<dbReference type="InterPro" id="IPR001304">
    <property type="entry name" value="C-type_lectin-like"/>
</dbReference>
<dbReference type="InterPro" id="IPR050111">
    <property type="entry name" value="C-type_lectin/snaclec_domain"/>
</dbReference>